<feature type="repeat" description="ANK" evidence="3">
    <location>
        <begin position="60"/>
        <end position="93"/>
    </location>
</feature>
<reference evidence="5" key="1">
    <citation type="submission" date="2022-11" db="EMBL/GenBank/DDBJ databases">
        <title>Chromosomal genome sequence assembly and mating type (MAT) locus characterization of the leprose asexual lichenized fungus Lepraria neglecta (Nyl.) Erichsen.</title>
        <authorList>
            <person name="Allen J.L."/>
            <person name="Pfeffer B."/>
        </authorList>
    </citation>
    <scope>NUCLEOTIDE SEQUENCE</scope>
    <source>
        <strain evidence="5">Allen 5258</strain>
    </source>
</reference>
<comment type="caution">
    <text evidence="5">The sequence shown here is derived from an EMBL/GenBank/DDBJ whole genome shotgun (WGS) entry which is preliminary data.</text>
</comment>
<evidence type="ECO:0000313" key="6">
    <source>
        <dbReference type="Proteomes" id="UP001276659"/>
    </source>
</evidence>
<dbReference type="SMART" id="SM00248">
    <property type="entry name" value="ANK"/>
    <property type="match status" value="3"/>
</dbReference>
<evidence type="ECO:0000256" key="4">
    <source>
        <dbReference type="SAM" id="Coils"/>
    </source>
</evidence>
<dbReference type="EMBL" id="JASNWA010000003">
    <property type="protein sequence ID" value="KAK3178594.1"/>
    <property type="molecule type" value="Genomic_DNA"/>
</dbReference>
<dbReference type="PANTHER" id="PTHR24171">
    <property type="entry name" value="ANKYRIN REPEAT DOMAIN-CONTAINING PROTEIN 39-RELATED"/>
    <property type="match status" value="1"/>
</dbReference>
<proteinExistence type="predicted"/>
<dbReference type="Proteomes" id="UP001276659">
    <property type="component" value="Unassembled WGS sequence"/>
</dbReference>
<name>A0AAD9ZGS7_9LECA</name>
<dbReference type="Pfam" id="PF00023">
    <property type="entry name" value="Ank"/>
    <property type="match status" value="1"/>
</dbReference>
<accession>A0AAD9ZGS7</accession>
<dbReference type="AlphaFoldDB" id="A0AAD9ZGS7"/>
<keyword evidence="2 3" id="KW-0040">ANK repeat</keyword>
<dbReference type="PROSITE" id="PS50088">
    <property type="entry name" value="ANK_REPEAT"/>
    <property type="match status" value="2"/>
</dbReference>
<dbReference type="PROSITE" id="PS50297">
    <property type="entry name" value="ANK_REP_REGION"/>
    <property type="match status" value="2"/>
</dbReference>
<feature type="coiled-coil region" evidence="4">
    <location>
        <begin position="185"/>
        <end position="214"/>
    </location>
</feature>
<keyword evidence="4" id="KW-0175">Coiled coil</keyword>
<dbReference type="Pfam" id="PF12796">
    <property type="entry name" value="Ank_2"/>
    <property type="match status" value="1"/>
</dbReference>
<organism evidence="5 6">
    <name type="scientific">Lepraria neglecta</name>
    <dbReference type="NCBI Taxonomy" id="209136"/>
    <lineage>
        <taxon>Eukaryota</taxon>
        <taxon>Fungi</taxon>
        <taxon>Dikarya</taxon>
        <taxon>Ascomycota</taxon>
        <taxon>Pezizomycotina</taxon>
        <taxon>Lecanoromycetes</taxon>
        <taxon>OSLEUM clade</taxon>
        <taxon>Lecanoromycetidae</taxon>
        <taxon>Lecanorales</taxon>
        <taxon>Lecanorineae</taxon>
        <taxon>Stereocaulaceae</taxon>
        <taxon>Lepraria</taxon>
    </lineage>
</organism>
<dbReference type="SUPFAM" id="SSF48403">
    <property type="entry name" value="Ankyrin repeat"/>
    <property type="match status" value="1"/>
</dbReference>
<evidence type="ECO:0000256" key="1">
    <source>
        <dbReference type="ARBA" id="ARBA00022737"/>
    </source>
</evidence>
<keyword evidence="1" id="KW-0677">Repeat</keyword>
<dbReference type="Gene3D" id="1.25.40.20">
    <property type="entry name" value="Ankyrin repeat-containing domain"/>
    <property type="match status" value="2"/>
</dbReference>
<dbReference type="InterPro" id="IPR036770">
    <property type="entry name" value="Ankyrin_rpt-contain_sf"/>
</dbReference>
<feature type="repeat" description="ANK" evidence="3">
    <location>
        <begin position="138"/>
        <end position="170"/>
    </location>
</feature>
<protein>
    <submittedName>
        <fullName evidence="5">Uncharacterized protein</fullName>
    </submittedName>
</protein>
<sequence length="252" mass="28250">MTPLGIAFMDHNQSTAELVMANGAWPDLSLLYEAASFRGDIWQIDSLLSYEADFDRRDADGNNALHHAAMDGMSGDVIETLVKHGSDVNAVNSNGETPLLVAMANSKEPTSPFEKGECRSLITQFLARSASVNVSNMHGCTPLYYAAHYANMVVACLLLEAGADVNVGDVRGSTPANCLRSWGWYLLKEEEEQKEEEEEEEEEEEVEVAECRITLTRYNFYQSEDQMRETAFEYLTIPFLRVPFKALNEDWL</sequence>
<evidence type="ECO:0000256" key="2">
    <source>
        <dbReference type="ARBA" id="ARBA00023043"/>
    </source>
</evidence>
<evidence type="ECO:0000313" key="5">
    <source>
        <dbReference type="EMBL" id="KAK3178594.1"/>
    </source>
</evidence>
<keyword evidence="6" id="KW-1185">Reference proteome</keyword>
<gene>
    <name evidence="5" type="ORF">OEA41_000731</name>
</gene>
<dbReference type="InterPro" id="IPR002110">
    <property type="entry name" value="Ankyrin_rpt"/>
</dbReference>
<evidence type="ECO:0000256" key="3">
    <source>
        <dbReference type="PROSITE-ProRule" id="PRU00023"/>
    </source>
</evidence>